<evidence type="ECO:0000313" key="2">
    <source>
        <dbReference type="EMBL" id="KAK0449372.1"/>
    </source>
</evidence>
<organism evidence="2 3">
    <name type="scientific">Armillaria borealis</name>
    <dbReference type="NCBI Taxonomy" id="47425"/>
    <lineage>
        <taxon>Eukaryota</taxon>
        <taxon>Fungi</taxon>
        <taxon>Dikarya</taxon>
        <taxon>Basidiomycota</taxon>
        <taxon>Agaricomycotina</taxon>
        <taxon>Agaricomycetes</taxon>
        <taxon>Agaricomycetidae</taxon>
        <taxon>Agaricales</taxon>
        <taxon>Marasmiineae</taxon>
        <taxon>Physalacriaceae</taxon>
        <taxon>Armillaria</taxon>
    </lineage>
</organism>
<feature type="compositionally biased region" description="Low complexity" evidence="1">
    <location>
        <begin position="140"/>
        <end position="163"/>
    </location>
</feature>
<sequence length="242" mass="26334">MASVLASEHIQIEWNGLVETGIDIPLMSDDELWMNVGELSIDGNDILVLFSPCVPRYFPDPEDKDLQRIGGQKLYILYCRPGSHNHCPQLPSSSGYPFSHMSSGSVLYAPLPTPPRRSYSIATAHEPQLSSSGDARPHPAASKSSSSSAQIESQQQSQALSSAKFRPFSRTKSMPSPKKGGLQYFGVVNTTKGMTSVFTSLNQAQSRLETLTSRGFEGYLKAGSELQNTIEGSDSEGQEDED</sequence>
<evidence type="ECO:0000256" key="1">
    <source>
        <dbReference type="SAM" id="MobiDB-lite"/>
    </source>
</evidence>
<feature type="region of interest" description="Disordered" evidence="1">
    <location>
        <begin position="125"/>
        <end position="181"/>
    </location>
</feature>
<accession>A0AA39MWN4</accession>
<feature type="compositionally biased region" description="Acidic residues" evidence="1">
    <location>
        <begin position="233"/>
        <end position="242"/>
    </location>
</feature>
<proteinExistence type="predicted"/>
<feature type="region of interest" description="Disordered" evidence="1">
    <location>
        <begin position="222"/>
        <end position="242"/>
    </location>
</feature>
<protein>
    <submittedName>
        <fullName evidence="2">Uncharacterized protein</fullName>
    </submittedName>
</protein>
<dbReference type="EMBL" id="JAUEPT010000008">
    <property type="protein sequence ID" value="KAK0449372.1"/>
    <property type="molecule type" value="Genomic_DNA"/>
</dbReference>
<comment type="caution">
    <text evidence="2">The sequence shown here is derived from an EMBL/GenBank/DDBJ whole genome shotgun (WGS) entry which is preliminary data.</text>
</comment>
<keyword evidence="3" id="KW-1185">Reference proteome</keyword>
<gene>
    <name evidence="2" type="ORF">EV421DRAFT_1732642</name>
</gene>
<dbReference type="AlphaFoldDB" id="A0AA39MWN4"/>
<name>A0AA39MWN4_9AGAR</name>
<dbReference type="Proteomes" id="UP001175226">
    <property type="component" value="Unassembled WGS sequence"/>
</dbReference>
<reference evidence="2" key="1">
    <citation type="submission" date="2023-06" db="EMBL/GenBank/DDBJ databases">
        <authorList>
            <consortium name="Lawrence Berkeley National Laboratory"/>
            <person name="Ahrendt S."/>
            <person name="Sahu N."/>
            <person name="Indic B."/>
            <person name="Wong-Bajracharya J."/>
            <person name="Merenyi Z."/>
            <person name="Ke H.-M."/>
            <person name="Monk M."/>
            <person name="Kocsube S."/>
            <person name="Drula E."/>
            <person name="Lipzen A."/>
            <person name="Balint B."/>
            <person name="Henrissat B."/>
            <person name="Andreopoulos B."/>
            <person name="Martin F.M."/>
            <person name="Harder C.B."/>
            <person name="Rigling D."/>
            <person name="Ford K.L."/>
            <person name="Foster G.D."/>
            <person name="Pangilinan J."/>
            <person name="Papanicolaou A."/>
            <person name="Barry K."/>
            <person name="LaButti K."/>
            <person name="Viragh M."/>
            <person name="Koriabine M."/>
            <person name="Yan M."/>
            <person name="Riley R."/>
            <person name="Champramary S."/>
            <person name="Plett K.L."/>
            <person name="Tsai I.J."/>
            <person name="Slot J."/>
            <person name="Sipos G."/>
            <person name="Plett J."/>
            <person name="Nagy L.G."/>
            <person name="Grigoriev I.V."/>
        </authorList>
    </citation>
    <scope>NUCLEOTIDE SEQUENCE</scope>
    <source>
        <strain evidence="2">FPL87.14</strain>
    </source>
</reference>
<evidence type="ECO:0000313" key="3">
    <source>
        <dbReference type="Proteomes" id="UP001175226"/>
    </source>
</evidence>